<protein>
    <submittedName>
        <fullName evidence="1">Uncharacterized protein</fullName>
    </submittedName>
</protein>
<reference evidence="1 2" key="2">
    <citation type="journal article" date="2022" name="Mol. Ecol. Resour.">
        <title>The genomes of chicory, endive, great burdock and yacon provide insights into Asteraceae paleo-polyploidization history and plant inulin production.</title>
        <authorList>
            <person name="Fan W."/>
            <person name="Wang S."/>
            <person name="Wang H."/>
            <person name="Wang A."/>
            <person name="Jiang F."/>
            <person name="Liu H."/>
            <person name="Zhao H."/>
            <person name="Xu D."/>
            <person name="Zhang Y."/>
        </authorList>
    </citation>
    <scope>NUCLEOTIDE SEQUENCE [LARGE SCALE GENOMIC DNA]</scope>
    <source>
        <strain evidence="2">cv. Yunnan</strain>
        <tissue evidence="1">Leaves</tissue>
    </source>
</reference>
<dbReference type="EMBL" id="CM042045">
    <property type="protein sequence ID" value="KAI3683197.1"/>
    <property type="molecule type" value="Genomic_DNA"/>
</dbReference>
<evidence type="ECO:0000313" key="1">
    <source>
        <dbReference type="EMBL" id="KAI3683197.1"/>
    </source>
</evidence>
<organism evidence="1 2">
    <name type="scientific">Smallanthus sonchifolius</name>
    <dbReference type="NCBI Taxonomy" id="185202"/>
    <lineage>
        <taxon>Eukaryota</taxon>
        <taxon>Viridiplantae</taxon>
        <taxon>Streptophyta</taxon>
        <taxon>Embryophyta</taxon>
        <taxon>Tracheophyta</taxon>
        <taxon>Spermatophyta</taxon>
        <taxon>Magnoliopsida</taxon>
        <taxon>eudicotyledons</taxon>
        <taxon>Gunneridae</taxon>
        <taxon>Pentapetalae</taxon>
        <taxon>asterids</taxon>
        <taxon>campanulids</taxon>
        <taxon>Asterales</taxon>
        <taxon>Asteraceae</taxon>
        <taxon>Asteroideae</taxon>
        <taxon>Heliantheae alliance</taxon>
        <taxon>Millerieae</taxon>
        <taxon>Smallanthus</taxon>
    </lineage>
</organism>
<proteinExistence type="predicted"/>
<sequence>MVVLTEISEQSSSSSTLSTYDYDVFLSFRGIDTRSNFTEHLHKALLEANIHTFLDNTEIQIGEFLKPERESAIKSSRASVIVLSKNYASSTWCLDELALIMEQQRTSKHIVFPIFYHVKPSEVRKQENSFGDAMAKHKQRMETETNEEKRSQWAQKIEQWEKALAKLADLKGEEANGRRETILIEGIVKEIRSRLGMHKRSEIPHVIGIQSPIITSFLKDKSQQNTEVLTIWGMARIGKTYLANYIFQLHYLEFEISCFLEDIERRCKPPNGLLDLQKQLLKDIGRESRMGINNLNEGTLEIKKSLLGKRILLDKELFEHIACLFVGEDRKLTVDVLKECGIGKSSGIKTLIDRCLLTIGLYDKLRMHQLLQDMGRDIVHQESPRKAWKRRILWHQEECWDVLQNRQGTPIIQGLVLDMRTFENEPSKEPSSADLQKFGFRSLFNWVSGMCSSSRKTSGDFQTLALSEMPLPEVVSIDSHTQTEVQYKFKTQTLSEIDEEVLRSLGWIHIEYLNQCWFSTADSYGIYRLPRRILPVPAQMLYEHGISTYLQGQEVPNWFTHRSNGSSFTLQSSPQNGKIRGLNVCIVSMVSRVMEVGPSRIELRNLTKNSSWTYQPIMYLVPEDDDFEDDDVEDDDFEVDDVEDDDFEDDDDEAVVWLSHWMFRNNEFEDGDEVSVHVSENFDYVYDENGIGYDSEGSDYANVREYVLSEILVPVCIIACEFMDYLLWRYAPSHPFVTKL</sequence>
<dbReference type="Proteomes" id="UP001056120">
    <property type="component" value="Linkage Group LG28"/>
</dbReference>
<comment type="caution">
    <text evidence="1">The sequence shown here is derived from an EMBL/GenBank/DDBJ whole genome shotgun (WGS) entry which is preliminary data.</text>
</comment>
<name>A0ACB8YDC3_9ASTR</name>
<keyword evidence="2" id="KW-1185">Reference proteome</keyword>
<reference evidence="2" key="1">
    <citation type="journal article" date="2022" name="Mol. Ecol. Resour.">
        <title>The genomes of chicory, endive, great burdock and yacon provide insights into Asteraceae palaeo-polyploidization history and plant inulin production.</title>
        <authorList>
            <person name="Fan W."/>
            <person name="Wang S."/>
            <person name="Wang H."/>
            <person name="Wang A."/>
            <person name="Jiang F."/>
            <person name="Liu H."/>
            <person name="Zhao H."/>
            <person name="Xu D."/>
            <person name="Zhang Y."/>
        </authorList>
    </citation>
    <scope>NUCLEOTIDE SEQUENCE [LARGE SCALE GENOMIC DNA]</scope>
    <source>
        <strain evidence="2">cv. Yunnan</strain>
    </source>
</reference>
<evidence type="ECO:0000313" key="2">
    <source>
        <dbReference type="Proteomes" id="UP001056120"/>
    </source>
</evidence>
<gene>
    <name evidence="1" type="ORF">L1987_83697</name>
</gene>
<accession>A0ACB8YDC3</accession>